<dbReference type="PANTHER" id="PTHR36112:SF1">
    <property type="entry name" value="RIBOSOMAL RNA SMALL SUBUNIT METHYLTRANSFERASE J"/>
    <property type="match status" value="1"/>
</dbReference>
<dbReference type="AlphaFoldDB" id="U2FRY6"/>
<comment type="caution">
    <text evidence="1">The sequence shown here is derived from an EMBL/GenBank/DDBJ whole genome shotgun (WGS) entry which is preliminary data.</text>
</comment>
<dbReference type="PANTHER" id="PTHR36112">
    <property type="entry name" value="RIBOSOMAL RNA SMALL SUBUNIT METHYLTRANSFERASE J"/>
    <property type="match status" value="1"/>
</dbReference>
<proteinExistence type="predicted"/>
<keyword evidence="2" id="KW-1185">Reference proteome</keyword>
<gene>
    <name evidence="1" type="primary">rsmJ</name>
    <name evidence="1" type="ORF">SSPSH_002127</name>
</gene>
<name>U2FRY6_9GAMM</name>
<dbReference type="SUPFAM" id="SSF53335">
    <property type="entry name" value="S-adenosyl-L-methionine-dependent methyltransferases"/>
    <property type="match status" value="1"/>
</dbReference>
<evidence type="ECO:0000313" key="1">
    <source>
        <dbReference type="EMBL" id="ERJ18834.1"/>
    </source>
</evidence>
<evidence type="ECO:0000313" key="2">
    <source>
        <dbReference type="Proteomes" id="UP000006242"/>
    </source>
</evidence>
<dbReference type="Proteomes" id="UP000006242">
    <property type="component" value="Unassembled WGS sequence"/>
</dbReference>
<keyword evidence="1" id="KW-0489">Methyltransferase</keyword>
<protein>
    <submittedName>
        <fullName evidence="1">Ribosomal RNA small subunit methyltransferase J protein</fullName>
    </submittedName>
</protein>
<dbReference type="eggNOG" id="COG0742">
    <property type="taxonomic scope" value="Bacteria"/>
</dbReference>
<dbReference type="InterPro" id="IPR007536">
    <property type="entry name" value="16SrRNA_methylTrfase_J"/>
</dbReference>
<accession>U2FRY6</accession>
<dbReference type="Pfam" id="PF04445">
    <property type="entry name" value="SAM_MT"/>
    <property type="match status" value="1"/>
</dbReference>
<dbReference type="OrthoDB" id="3191794at2"/>
<dbReference type="CDD" id="cd02440">
    <property type="entry name" value="AdoMet_MTases"/>
    <property type="match status" value="1"/>
</dbReference>
<dbReference type="EMBL" id="AFNV02000014">
    <property type="protein sequence ID" value="ERJ18834.1"/>
    <property type="molecule type" value="Genomic_DNA"/>
</dbReference>
<dbReference type="RefSeq" id="WP_021031664.1">
    <property type="nucleotide sequence ID" value="NZ_AFNV02000014.1"/>
</dbReference>
<sequence length="154" mass="17260">QVLDTTCGLGRDSATLAALDCTVTSLERHDVLFALLDDARARAQTAPPVWLAAWRDLIHADACDWLAQAPDRVFDIIYIDPMFDAPRRKARPQKALAWMHELVGTDTDVASLLERARERAARQVVVKQHARATSIARPDRQVEGKAIRFDIYLS</sequence>
<dbReference type="InterPro" id="IPR029063">
    <property type="entry name" value="SAM-dependent_MTases_sf"/>
</dbReference>
<reference evidence="1 2" key="2">
    <citation type="journal article" date="2013" name="PLoS ONE">
        <title>INDIGO - INtegrated Data Warehouse of MIcrobial GenOmes with Examples from the Red Sea Extremophiles.</title>
        <authorList>
            <person name="Alam I."/>
            <person name="Antunes A."/>
            <person name="Kamau A.A."/>
            <person name="Ba Alawi W."/>
            <person name="Kalkatawi M."/>
            <person name="Stingl U."/>
            <person name="Bajic V.B."/>
        </authorList>
    </citation>
    <scope>NUCLEOTIDE SEQUENCE [LARGE SCALE GENOMIC DNA]</scope>
    <source>
        <strain evidence="1 2">E1L3A</strain>
    </source>
</reference>
<reference evidence="1 2" key="1">
    <citation type="journal article" date="2011" name="J. Bacteriol.">
        <title>Genome sequence of Salinisphaera shabanensis, a gammaproteobacterium from the harsh, variable environment of the brine-seawater interface of the Shaban Deep in the Red Sea.</title>
        <authorList>
            <person name="Antunes A."/>
            <person name="Alam I."/>
            <person name="Bajic V.B."/>
            <person name="Stingl U."/>
        </authorList>
    </citation>
    <scope>NUCLEOTIDE SEQUENCE [LARGE SCALE GENOMIC DNA]</scope>
    <source>
        <strain evidence="1 2">E1L3A</strain>
    </source>
</reference>
<dbReference type="GO" id="GO:0008990">
    <property type="term" value="F:rRNA (guanine-N2-)-methyltransferase activity"/>
    <property type="evidence" value="ECO:0007669"/>
    <property type="project" value="InterPro"/>
</dbReference>
<organism evidence="1 2">
    <name type="scientific">Salinisphaera shabanensis E1L3A</name>
    <dbReference type="NCBI Taxonomy" id="1033802"/>
    <lineage>
        <taxon>Bacteria</taxon>
        <taxon>Pseudomonadati</taxon>
        <taxon>Pseudomonadota</taxon>
        <taxon>Gammaproteobacteria</taxon>
        <taxon>Salinisphaerales</taxon>
        <taxon>Salinisphaeraceae</taxon>
        <taxon>Salinisphaera</taxon>
    </lineage>
</organism>
<keyword evidence="1" id="KW-0808">Transferase</keyword>
<dbReference type="Gene3D" id="3.40.50.150">
    <property type="entry name" value="Vaccinia Virus protein VP39"/>
    <property type="match status" value="1"/>
</dbReference>
<feature type="non-terminal residue" evidence="1">
    <location>
        <position position="1"/>
    </location>
</feature>